<feature type="non-terminal residue" evidence="2">
    <location>
        <position position="403"/>
    </location>
</feature>
<reference evidence="2 3" key="1">
    <citation type="submission" date="2023-12" db="EMBL/GenBank/DDBJ databases">
        <title>A high-quality genome assembly for Dillenia turbinata (Dilleniales).</title>
        <authorList>
            <person name="Chanderbali A."/>
        </authorList>
    </citation>
    <scope>NUCLEOTIDE SEQUENCE [LARGE SCALE GENOMIC DNA]</scope>
    <source>
        <strain evidence="2">LSX21</strain>
        <tissue evidence="2">Leaf</tissue>
    </source>
</reference>
<dbReference type="EMBL" id="JBAMMX010000016">
    <property type="protein sequence ID" value="KAK6925430.1"/>
    <property type="molecule type" value="Genomic_DNA"/>
</dbReference>
<dbReference type="PANTHER" id="PTHR46038:SF13">
    <property type="entry name" value="GLYCOSYLTRANSFERASE"/>
    <property type="match status" value="1"/>
</dbReference>
<name>A0AAN8V0W7_9MAGN</name>
<dbReference type="Proteomes" id="UP001370490">
    <property type="component" value="Unassembled WGS sequence"/>
</dbReference>
<accession>A0AAN8V0W7</accession>
<feature type="domain" description="Nucleotide-diphospho-sugar transferase" evidence="1">
    <location>
        <begin position="114"/>
        <end position="312"/>
    </location>
</feature>
<dbReference type="PANTHER" id="PTHR46038">
    <property type="entry name" value="EXPRESSED PROTEIN-RELATED"/>
    <property type="match status" value="1"/>
</dbReference>
<sequence>LQISKRTEEGLNLDTEKGQSVWVSCMALYNTVNPLKFVAQFNGSSGLSSLLAGCIFDSSSMVKKDPKLEKVLREAAMEDNTVVIITLNEAWAAPDSLFDLFLESLNTGNGTQRLLNHLVVVALDLKAYQRCLTRHPHCYFLTTEGIDFSNEAQFMTSTYLSMMWRRIDFLRSVLEMGYNYVFSDTDIIWFRDPFPWFFPDADFQIACDKFYGNPNDKGNRPNGGFKFVRSNKRTIEFYKFWYGSRDKFPGIHDQDVLNKIKFDPYIDTIGLKMRFLSTDYFGGFCDPSKDFNVVCTMHANCCFGLDNKVKDLRVMLGDWRKYASLNATEKETHRPTWSDPENCRYDTDMVQKFEATIHLFLALLISLLLLFKGVPTHLEGLHSKGNFSVLSSVIEDICYRTVL</sequence>
<dbReference type="GO" id="GO:0016740">
    <property type="term" value="F:transferase activity"/>
    <property type="evidence" value="ECO:0007669"/>
    <property type="project" value="UniProtKB-KW"/>
</dbReference>
<feature type="non-terminal residue" evidence="2">
    <location>
        <position position="1"/>
    </location>
</feature>
<keyword evidence="2" id="KW-0808">Transferase</keyword>
<dbReference type="InterPro" id="IPR044821">
    <property type="entry name" value="At1g28695/At4g15970-like"/>
</dbReference>
<evidence type="ECO:0000313" key="3">
    <source>
        <dbReference type="Proteomes" id="UP001370490"/>
    </source>
</evidence>
<gene>
    <name evidence="2" type="ORF">RJ641_009756</name>
</gene>
<protein>
    <submittedName>
        <fullName evidence="2">Nucleotide-diphospho-sugar transferase</fullName>
    </submittedName>
</protein>
<comment type="caution">
    <text evidence="2">The sequence shown here is derived from an EMBL/GenBank/DDBJ whole genome shotgun (WGS) entry which is preliminary data.</text>
</comment>
<evidence type="ECO:0000313" key="2">
    <source>
        <dbReference type="EMBL" id="KAK6925430.1"/>
    </source>
</evidence>
<dbReference type="InterPro" id="IPR005069">
    <property type="entry name" value="Nucl-diP-sugar_transferase"/>
</dbReference>
<evidence type="ECO:0000259" key="1">
    <source>
        <dbReference type="Pfam" id="PF03407"/>
    </source>
</evidence>
<organism evidence="2 3">
    <name type="scientific">Dillenia turbinata</name>
    <dbReference type="NCBI Taxonomy" id="194707"/>
    <lineage>
        <taxon>Eukaryota</taxon>
        <taxon>Viridiplantae</taxon>
        <taxon>Streptophyta</taxon>
        <taxon>Embryophyta</taxon>
        <taxon>Tracheophyta</taxon>
        <taxon>Spermatophyta</taxon>
        <taxon>Magnoliopsida</taxon>
        <taxon>eudicotyledons</taxon>
        <taxon>Gunneridae</taxon>
        <taxon>Pentapetalae</taxon>
        <taxon>Dilleniales</taxon>
        <taxon>Dilleniaceae</taxon>
        <taxon>Dillenia</taxon>
    </lineage>
</organism>
<dbReference type="AlphaFoldDB" id="A0AAN8V0W7"/>
<proteinExistence type="predicted"/>
<dbReference type="Pfam" id="PF03407">
    <property type="entry name" value="Nucleotid_trans"/>
    <property type="match status" value="1"/>
</dbReference>
<keyword evidence="3" id="KW-1185">Reference proteome</keyword>